<keyword evidence="7" id="KW-1133">Transmembrane helix</keyword>
<protein>
    <submittedName>
        <fullName evidence="11">Methyl-accepting chemotaxis protein</fullName>
    </submittedName>
</protein>
<dbReference type="PANTHER" id="PTHR43531">
    <property type="entry name" value="PROTEIN ICFG"/>
    <property type="match status" value="1"/>
</dbReference>
<dbReference type="Pfam" id="PF00015">
    <property type="entry name" value="MCPsignal"/>
    <property type="match status" value="1"/>
</dbReference>
<dbReference type="InterPro" id="IPR004089">
    <property type="entry name" value="MCPsignal_dom"/>
</dbReference>
<dbReference type="InterPro" id="IPR000727">
    <property type="entry name" value="T_SNARE_dom"/>
</dbReference>
<feature type="domain" description="Methyl-accepting transducer" evidence="8">
    <location>
        <begin position="364"/>
        <end position="593"/>
    </location>
</feature>
<evidence type="ECO:0000256" key="1">
    <source>
        <dbReference type="ARBA" id="ARBA00004370"/>
    </source>
</evidence>
<evidence type="ECO:0000256" key="3">
    <source>
        <dbReference type="ARBA" id="ARBA00029447"/>
    </source>
</evidence>
<evidence type="ECO:0000259" key="8">
    <source>
        <dbReference type="PROSITE" id="PS50111"/>
    </source>
</evidence>
<evidence type="ECO:0000313" key="11">
    <source>
        <dbReference type="EMBL" id="GLI95012.1"/>
    </source>
</evidence>
<dbReference type="PROSITE" id="PS50885">
    <property type="entry name" value="HAMP"/>
    <property type="match status" value="2"/>
</dbReference>
<feature type="domain" description="HAMP" evidence="10">
    <location>
        <begin position="314"/>
        <end position="359"/>
    </location>
</feature>
<keyword evidence="7" id="KW-0812">Transmembrane</keyword>
<dbReference type="EMBL" id="BSEC01000001">
    <property type="protein sequence ID" value="GLI95012.1"/>
    <property type="molecule type" value="Genomic_DNA"/>
</dbReference>
<dbReference type="GO" id="GO:0006935">
    <property type="term" value="P:chemotaxis"/>
    <property type="evidence" value="ECO:0007669"/>
    <property type="project" value="UniProtKB-KW"/>
</dbReference>
<dbReference type="InterPro" id="IPR003660">
    <property type="entry name" value="HAMP_dom"/>
</dbReference>
<dbReference type="FunFam" id="1.10.287.950:FF:000001">
    <property type="entry name" value="Methyl-accepting chemotaxis sensory transducer"/>
    <property type="match status" value="1"/>
</dbReference>
<dbReference type="SMART" id="SM00283">
    <property type="entry name" value="MA"/>
    <property type="match status" value="1"/>
</dbReference>
<dbReference type="GO" id="GO:0007165">
    <property type="term" value="P:signal transduction"/>
    <property type="evidence" value="ECO:0007669"/>
    <property type="project" value="UniProtKB-KW"/>
</dbReference>
<evidence type="ECO:0000256" key="6">
    <source>
        <dbReference type="SAM" id="MobiDB-lite"/>
    </source>
</evidence>
<comment type="caution">
    <text evidence="11">The sequence shown here is derived from an EMBL/GenBank/DDBJ whole genome shotgun (WGS) entry which is preliminary data.</text>
</comment>
<dbReference type="Pfam" id="PF00672">
    <property type="entry name" value="HAMP"/>
    <property type="match status" value="1"/>
</dbReference>
<feature type="region of interest" description="Disordered" evidence="6">
    <location>
        <begin position="625"/>
        <end position="645"/>
    </location>
</feature>
<dbReference type="InterPro" id="IPR051310">
    <property type="entry name" value="MCP_chemotaxis"/>
</dbReference>
<feature type="transmembrane region" description="Helical" evidence="7">
    <location>
        <begin position="12"/>
        <end position="32"/>
    </location>
</feature>
<keyword evidence="2" id="KW-0145">Chemotaxis</keyword>
<evidence type="ECO:0000259" key="9">
    <source>
        <dbReference type="PROSITE" id="PS50192"/>
    </source>
</evidence>
<dbReference type="SUPFAM" id="SSF158472">
    <property type="entry name" value="HAMP domain-like"/>
    <property type="match status" value="1"/>
</dbReference>
<dbReference type="GO" id="GO:0016020">
    <property type="term" value="C:membrane"/>
    <property type="evidence" value="ECO:0007669"/>
    <property type="project" value="UniProtKB-SubCell"/>
</dbReference>
<dbReference type="PROSITE" id="PS50111">
    <property type="entry name" value="CHEMOTAXIS_TRANSDUC_2"/>
    <property type="match status" value="1"/>
</dbReference>
<organism evidence="11 12">
    <name type="scientific">Methylocystis echinoides</name>
    <dbReference type="NCBI Taxonomy" id="29468"/>
    <lineage>
        <taxon>Bacteria</taxon>
        <taxon>Pseudomonadati</taxon>
        <taxon>Pseudomonadota</taxon>
        <taxon>Alphaproteobacteria</taxon>
        <taxon>Hyphomicrobiales</taxon>
        <taxon>Methylocystaceae</taxon>
        <taxon>Methylocystis</taxon>
    </lineage>
</organism>
<dbReference type="Gene3D" id="6.10.340.10">
    <property type="match status" value="1"/>
</dbReference>
<comment type="similarity">
    <text evidence="3">Belongs to the methyl-accepting chemotaxis (MCP) protein family.</text>
</comment>
<dbReference type="SUPFAM" id="SSF58104">
    <property type="entry name" value="Methyl-accepting chemotaxis protein (MCP) signaling domain"/>
    <property type="match status" value="1"/>
</dbReference>
<keyword evidence="5" id="KW-0175">Coiled coil</keyword>
<dbReference type="SMART" id="SM00304">
    <property type="entry name" value="HAMP"/>
    <property type="match status" value="2"/>
</dbReference>
<name>A0A9W6GXW5_9HYPH</name>
<gene>
    <name evidence="11" type="ORF">LMG27198_40040</name>
</gene>
<comment type="subcellular location">
    <subcellularLocation>
        <location evidence="1">Membrane</location>
    </subcellularLocation>
</comment>
<evidence type="ECO:0000256" key="5">
    <source>
        <dbReference type="SAM" id="Coils"/>
    </source>
</evidence>
<dbReference type="Gene3D" id="1.10.287.950">
    <property type="entry name" value="Methyl-accepting chemotaxis protein"/>
    <property type="match status" value="1"/>
</dbReference>
<feature type="compositionally biased region" description="Low complexity" evidence="6">
    <location>
        <begin position="625"/>
        <end position="636"/>
    </location>
</feature>
<feature type="domain" description="HAMP" evidence="10">
    <location>
        <begin position="228"/>
        <end position="281"/>
    </location>
</feature>
<evidence type="ECO:0000256" key="2">
    <source>
        <dbReference type="ARBA" id="ARBA00022500"/>
    </source>
</evidence>
<sequence length="645" mass="68890">MRVDLDNMKLGVKTLIPIGVLTLLFMTVLLLGTHRLYTLKGNYATLVERSNEGLLKLAKASRLASEIGYSTHILLDYQVNDPQAKAAQDSFHKSPALAQSLLREIAVVWPEHAKSFEDFAERIGAIADEAARPVAMALGMPGVDAGTNLKPVELDQMSKAARLLNAVDAKIEKLNADMAALDREQLAELREQAVDLRSGADAAIWLMLGAALVSTVVGVASSIWLTRTAIVIPILGISAQMKQVANDNLGVIVSGVTRDDEMGDMARALERLKQNSLSHREGEANAAQERSRVEAEHRASEQRLLQNERDAVAQSLGRALKALSQKDLTHRMTDDLPDAYRRLQEDFNAAMTQLEAAISHVANGANQINGASMEITSAADDLSRRTEQQAASIEETVAAISEITSTVGKTASGAQHASGVVSSTKTDAEKSGTVVKQAVEAITRIDRSSQNIAQIISVIDEIAFQTNLLALNAGVEAARAGEAGKGFAVVASEVRALAQRSAEAAKEIKGLISSSTQEVSEGVTLVVEAGKALERIVAAVSEIDRIVSEIAIGASEQATSLQQINTAVEQMDQDVQKNAAMVEETTAATHNLKRETEALISSIASFRLERKEAAPRAQAPLKLAAAAGSAPRARNAPVDDDWVEF</sequence>
<evidence type="ECO:0000256" key="4">
    <source>
        <dbReference type="PROSITE-ProRule" id="PRU00284"/>
    </source>
</evidence>
<feature type="transmembrane region" description="Helical" evidence="7">
    <location>
        <begin position="202"/>
        <end position="225"/>
    </location>
</feature>
<dbReference type="PROSITE" id="PS50192">
    <property type="entry name" value="T_SNARE"/>
    <property type="match status" value="1"/>
</dbReference>
<dbReference type="CDD" id="cd11386">
    <property type="entry name" value="MCP_signal"/>
    <property type="match status" value="1"/>
</dbReference>
<keyword evidence="7" id="KW-0472">Membrane</keyword>
<proteinExistence type="inferred from homology"/>
<accession>A0A9W6GXW5</accession>
<evidence type="ECO:0000256" key="7">
    <source>
        <dbReference type="SAM" id="Phobius"/>
    </source>
</evidence>
<feature type="coiled-coil region" evidence="5">
    <location>
        <begin position="157"/>
        <end position="191"/>
    </location>
</feature>
<keyword evidence="4" id="KW-0807">Transducer</keyword>
<dbReference type="PANTHER" id="PTHR43531:SF11">
    <property type="entry name" value="METHYL-ACCEPTING CHEMOTAXIS PROTEIN 3"/>
    <property type="match status" value="1"/>
</dbReference>
<evidence type="ECO:0000313" key="12">
    <source>
        <dbReference type="Proteomes" id="UP001144323"/>
    </source>
</evidence>
<dbReference type="Proteomes" id="UP001144323">
    <property type="component" value="Unassembled WGS sequence"/>
</dbReference>
<feature type="domain" description="T-SNARE coiled-coil homology" evidence="9">
    <location>
        <begin position="523"/>
        <end position="585"/>
    </location>
</feature>
<reference evidence="11" key="1">
    <citation type="journal article" date="2023" name="Int. J. Syst. Evol. Microbiol.">
        <title>Methylocystis iwaonis sp. nov., a type II methane-oxidizing bacterium from surface soil of a rice paddy field in Japan, and emended description of the genus Methylocystis (ex Whittenbury et al. 1970) Bowman et al. 1993.</title>
        <authorList>
            <person name="Kaise H."/>
            <person name="Sawadogo J.B."/>
            <person name="Alam M.S."/>
            <person name="Ueno C."/>
            <person name="Dianou D."/>
            <person name="Shinjo R."/>
            <person name="Asakawa S."/>
        </authorList>
    </citation>
    <scope>NUCLEOTIDE SEQUENCE</scope>
    <source>
        <strain evidence="11">LMG27198</strain>
    </source>
</reference>
<dbReference type="RefSeq" id="WP_281805334.1">
    <property type="nucleotide sequence ID" value="NZ_BSEC01000001.1"/>
</dbReference>
<feature type="region of interest" description="Disordered" evidence="6">
    <location>
        <begin position="276"/>
        <end position="299"/>
    </location>
</feature>
<evidence type="ECO:0000259" key="10">
    <source>
        <dbReference type="PROSITE" id="PS50885"/>
    </source>
</evidence>
<dbReference type="AlphaFoldDB" id="A0A9W6GXW5"/>
<keyword evidence="12" id="KW-1185">Reference proteome</keyword>